<dbReference type="EMBL" id="CP019893">
    <property type="protein sequence ID" value="ARS90198.1"/>
    <property type="molecule type" value="Genomic_DNA"/>
</dbReference>
<dbReference type="FunFam" id="3.40.50.300:FF:000016">
    <property type="entry name" value="Oligopeptide ABC transporter ATP-binding component"/>
    <property type="match status" value="1"/>
</dbReference>
<proteinExistence type="predicted"/>
<dbReference type="PANTHER" id="PTHR43297">
    <property type="entry name" value="OLIGOPEPTIDE TRANSPORT ATP-BINDING PROTEIN APPD"/>
    <property type="match status" value="1"/>
</dbReference>
<keyword evidence="9" id="KW-1185">Reference proteome</keyword>
<dbReference type="PROSITE" id="PS00211">
    <property type="entry name" value="ABC_TRANSPORTER_1"/>
    <property type="match status" value="1"/>
</dbReference>
<dbReference type="InterPro" id="IPR050388">
    <property type="entry name" value="ABC_Ni/Peptide_Import"/>
</dbReference>
<evidence type="ECO:0000256" key="1">
    <source>
        <dbReference type="ARBA" id="ARBA00004202"/>
    </source>
</evidence>
<gene>
    <name evidence="8" type="ORF">B1756_11000</name>
</gene>
<dbReference type="KEGG" id="naj:B1756_11000"/>
<dbReference type="CDD" id="cd03257">
    <property type="entry name" value="ABC_NikE_OppD_transporters"/>
    <property type="match status" value="1"/>
</dbReference>
<feature type="domain" description="ABC transporter" evidence="7">
    <location>
        <begin position="4"/>
        <end position="253"/>
    </location>
</feature>
<keyword evidence="5" id="KW-0067">ATP-binding</keyword>
<accession>A0A2Z2I1B5</accession>
<evidence type="ECO:0000313" key="8">
    <source>
        <dbReference type="EMBL" id="ARS90198.1"/>
    </source>
</evidence>
<dbReference type="Proteomes" id="UP000250088">
    <property type="component" value="Chromosome"/>
</dbReference>
<evidence type="ECO:0000256" key="2">
    <source>
        <dbReference type="ARBA" id="ARBA00022448"/>
    </source>
</evidence>
<evidence type="ECO:0000313" key="9">
    <source>
        <dbReference type="Proteomes" id="UP000250088"/>
    </source>
</evidence>
<dbReference type="GO" id="GO:0005524">
    <property type="term" value="F:ATP binding"/>
    <property type="evidence" value="ECO:0007669"/>
    <property type="project" value="UniProtKB-KW"/>
</dbReference>
<keyword evidence="4" id="KW-0547">Nucleotide-binding</keyword>
<reference evidence="9" key="1">
    <citation type="submission" date="2017-02" db="EMBL/GenBank/DDBJ databases">
        <title>Natronthermophilus aegyptiacus gen. nov.,sp. nov., an aerobic, extremely halophilic alkalithermophilic archaeon isolated from the athalassohaline Wadi An Natrun, Egypt.</title>
        <authorList>
            <person name="Zhao B."/>
        </authorList>
    </citation>
    <scope>NUCLEOTIDE SEQUENCE [LARGE SCALE GENOMIC DNA]</scope>
    <source>
        <strain evidence="9">JW/NM-HA 15</strain>
    </source>
</reference>
<keyword evidence="3" id="KW-1003">Cell membrane</keyword>
<dbReference type="InterPro" id="IPR003593">
    <property type="entry name" value="AAA+_ATPase"/>
</dbReference>
<dbReference type="GO" id="GO:0016887">
    <property type="term" value="F:ATP hydrolysis activity"/>
    <property type="evidence" value="ECO:0007669"/>
    <property type="project" value="InterPro"/>
</dbReference>
<dbReference type="InterPro" id="IPR013563">
    <property type="entry name" value="Oligopep_ABC_C"/>
</dbReference>
<dbReference type="NCBIfam" id="TIGR01727">
    <property type="entry name" value="oligo_HPY"/>
    <property type="match status" value="1"/>
</dbReference>
<dbReference type="PROSITE" id="PS50893">
    <property type="entry name" value="ABC_TRANSPORTER_2"/>
    <property type="match status" value="1"/>
</dbReference>
<evidence type="ECO:0000256" key="3">
    <source>
        <dbReference type="ARBA" id="ARBA00022475"/>
    </source>
</evidence>
<dbReference type="AlphaFoldDB" id="A0A2Z2I1B5"/>
<dbReference type="RefSeq" id="WP_086888575.1">
    <property type="nucleotide sequence ID" value="NZ_CP019893.1"/>
</dbReference>
<evidence type="ECO:0000256" key="6">
    <source>
        <dbReference type="ARBA" id="ARBA00023136"/>
    </source>
</evidence>
<dbReference type="OrthoDB" id="18209at2157"/>
<dbReference type="Gene3D" id="3.40.50.300">
    <property type="entry name" value="P-loop containing nucleotide triphosphate hydrolases"/>
    <property type="match status" value="1"/>
</dbReference>
<dbReference type="InterPro" id="IPR017871">
    <property type="entry name" value="ABC_transporter-like_CS"/>
</dbReference>
<organism evidence="8 9">
    <name type="scientific">Natrarchaeobaculum aegyptiacum</name>
    <dbReference type="NCBI Taxonomy" id="745377"/>
    <lineage>
        <taxon>Archaea</taxon>
        <taxon>Methanobacteriati</taxon>
        <taxon>Methanobacteriota</taxon>
        <taxon>Stenosarchaea group</taxon>
        <taxon>Halobacteria</taxon>
        <taxon>Halobacteriales</taxon>
        <taxon>Natrialbaceae</taxon>
        <taxon>Natrarchaeobaculum</taxon>
    </lineage>
</organism>
<comment type="subcellular location">
    <subcellularLocation>
        <location evidence="1">Cell membrane</location>
        <topology evidence="1">Peripheral membrane protein</topology>
    </subcellularLocation>
</comment>
<protein>
    <recommendedName>
        <fullName evidence="7">ABC transporter domain-containing protein</fullName>
    </recommendedName>
</protein>
<dbReference type="GO" id="GO:0005886">
    <property type="term" value="C:plasma membrane"/>
    <property type="evidence" value="ECO:0007669"/>
    <property type="project" value="UniProtKB-SubCell"/>
</dbReference>
<evidence type="ECO:0000259" key="7">
    <source>
        <dbReference type="PROSITE" id="PS50893"/>
    </source>
</evidence>
<sequence length="335" mass="36801">MSLLSITDLHVQYDVPDGVVRAVDGVSFDIEPETIVGVLGESGCGKSTLSKSIVRALPDNGAIRSGEIRFDGRDLSTLNGEAVRQVRWDRIAYVPQSAMGSLDPVCTIEEQLVETITAHRPDTSRRECLDRAGEVLDLVGISPSRLSSYPHELSGGMRQRVLLAMSLLLEPDLIIADEPTTGLDVLIRDKILNDIEMYRDEFGISVLMVSHDIADLVETSDEMIVMYGGKIVEQGPAKTLFDEAVHPYTMGLRGSLPELHDDPEDLIEMKMEPPDLQSPPEGCRFVNKCPFVTEECTVDHPGFVEAKPGVESACYRATEASALREKATTVSWKDD</sequence>
<keyword evidence="6" id="KW-0472">Membrane</keyword>
<evidence type="ECO:0000256" key="4">
    <source>
        <dbReference type="ARBA" id="ARBA00022741"/>
    </source>
</evidence>
<dbReference type="PANTHER" id="PTHR43297:SF2">
    <property type="entry name" value="DIPEPTIDE TRANSPORT ATP-BINDING PROTEIN DPPD"/>
    <property type="match status" value="1"/>
</dbReference>
<dbReference type="GeneID" id="32894612"/>
<dbReference type="GO" id="GO:0015833">
    <property type="term" value="P:peptide transport"/>
    <property type="evidence" value="ECO:0007669"/>
    <property type="project" value="InterPro"/>
</dbReference>
<keyword evidence="2" id="KW-0813">Transport</keyword>
<dbReference type="SMART" id="SM00382">
    <property type="entry name" value="AAA"/>
    <property type="match status" value="1"/>
</dbReference>
<name>A0A2Z2I1B5_9EURY</name>
<dbReference type="InterPro" id="IPR003439">
    <property type="entry name" value="ABC_transporter-like_ATP-bd"/>
</dbReference>
<dbReference type="Pfam" id="PF00005">
    <property type="entry name" value="ABC_tran"/>
    <property type="match status" value="1"/>
</dbReference>
<dbReference type="SUPFAM" id="SSF52540">
    <property type="entry name" value="P-loop containing nucleoside triphosphate hydrolases"/>
    <property type="match status" value="1"/>
</dbReference>
<dbReference type="Pfam" id="PF08352">
    <property type="entry name" value="oligo_HPY"/>
    <property type="match status" value="1"/>
</dbReference>
<dbReference type="InterPro" id="IPR027417">
    <property type="entry name" value="P-loop_NTPase"/>
</dbReference>
<evidence type="ECO:0000256" key="5">
    <source>
        <dbReference type="ARBA" id="ARBA00022840"/>
    </source>
</evidence>